<feature type="compositionally biased region" description="Polar residues" evidence="10">
    <location>
        <begin position="18"/>
        <end position="28"/>
    </location>
</feature>
<dbReference type="Gene3D" id="1.10.10.460">
    <property type="entry name" value="Ribonuclease hii. Domain 2"/>
    <property type="match status" value="1"/>
</dbReference>
<dbReference type="InterPro" id="IPR036397">
    <property type="entry name" value="RNaseH_sf"/>
</dbReference>
<evidence type="ECO:0000256" key="7">
    <source>
        <dbReference type="ARBA" id="ARBA00022801"/>
    </source>
</evidence>
<comment type="catalytic activity">
    <reaction evidence="1 8 9">
        <text>Endonucleolytic cleavage to 5'-phosphomonoester.</text>
        <dbReference type="EC" id="3.1.26.4"/>
    </reaction>
</comment>
<protein>
    <recommendedName>
        <fullName evidence="9">Ribonuclease</fullName>
        <ecNumber evidence="9">3.1.26.4</ecNumber>
    </recommendedName>
</protein>
<feature type="domain" description="RNase H type-2" evidence="11">
    <location>
        <begin position="48"/>
        <end position="269"/>
    </location>
</feature>
<gene>
    <name evidence="12" type="ORF">BQ4739_LOCUS11134</name>
</gene>
<evidence type="ECO:0000313" key="13">
    <source>
        <dbReference type="Proteomes" id="UP000256970"/>
    </source>
</evidence>
<keyword evidence="5 8" id="KW-0479">Metal-binding</keyword>
<evidence type="ECO:0000256" key="8">
    <source>
        <dbReference type="PROSITE-ProRule" id="PRU01319"/>
    </source>
</evidence>
<dbReference type="GO" id="GO:0006298">
    <property type="term" value="P:mismatch repair"/>
    <property type="evidence" value="ECO:0007669"/>
    <property type="project" value="TreeGrafter"/>
</dbReference>
<dbReference type="InterPro" id="IPR023160">
    <property type="entry name" value="RNase_HII_hlx-loop-hlx_cap_dom"/>
</dbReference>
<dbReference type="AlphaFoldDB" id="A0A383W0G1"/>
<feature type="binding site" evidence="8">
    <location>
        <position position="54"/>
    </location>
    <ligand>
        <name>a divalent metal cation</name>
        <dbReference type="ChEBI" id="CHEBI:60240"/>
    </ligand>
</feature>
<dbReference type="SUPFAM" id="SSF53098">
    <property type="entry name" value="Ribonuclease H-like"/>
    <property type="match status" value="1"/>
</dbReference>
<feature type="compositionally biased region" description="Low complexity" evidence="10">
    <location>
        <begin position="1"/>
        <end position="11"/>
    </location>
</feature>
<dbReference type="CDD" id="cd07181">
    <property type="entry name" value="RNase_HII_eukaryota_like"/>
    <property type="match status" value="1"/>
</dbReference>
<comment type="similarity">
    <text evidence="3">Belongs to the RNase HII family. Eukaryotic subfamily.</text>
</comment>
<dbReference type="GO" id="GO:0003723">
    <property type="term" value="F:RNA binding"/>
    <property type="evidence" value="ECO:0007669"/>
    <property type="project" value="UniProtKB-UniRule"/>
</dbReference>
<evidence type="ECO:0000256" key="1">
    <source>
        <dbReference type="ARBA" id="ARBA00000077"/>
    </source>
</evidence>
<dbReference type="Pfam" id="PF01351">
    <property type="entry name" value="RNase_HII"/>
    <property type="match status" value="1"/>
</dbReference>
<proteinExistence type="inferred from homology"/>
<evidence type="ECO:0000256" key="3">
    <source>
        <dbReference type="ARBA" id="ARBA00007058"/>
    </source>
</evidence>
<comment type="function">
    <text evidence="9">Endonuclease that specifically degrades the RNA of RNA-DNA hybrids.</text>
</comment>
<keyword evidence="4 8" id="KW-0540">Nuclease</keyword>
<dbReference type="InterPro" id="IPR024567">
    <property type="entry name" value="RNase_HII/HIII_dom"/>
</dbReference>
<evidence type="ECO:0000256" key="10">
    <source>
        <dbReference type="SAM" id="MobiDB-lite"/>
    </source>
</evidence>
<dbReference type="NCBIfam" id="TIGR00729">
    <property type="entry name" value="ribonuclease HII"/>
    <property type="match status" value="1"/>
</dbReference>
<dbReference type="EMBL" id="FNXT01001021">
    <property type="protein sequence ID" value="SZX70981.1"/>
    <property type="molecule type" value="Genomic_DNA"/>
</dbReference>
<dbReference type="GO" id="GO:0032299">
    <property type="term" value="C:ribonuclease H2 complex"/>
    <property type="evidence" value="ECO:0007669"/>
    <property type="project" value="TreeGrafter"/>
</dbReference>
<dbReference type="Proteomes" id="UP000256970">
    <property type="component" value="Unassembled WGS sequence"/>
</dbReference>
<feature type="binding site" evidence="8">
    <location>
        <position position="55"/>
    </location>
    <ligand>
        <name>a divalent metal cation</name>
        <dbReference type="ChEBI" id="CHEBI:60240"/>
    </ligand>
</feature>
<dbReference type="PROSITE" id="PS51975">
    <property type="entry name" value="RNASE_H_2"/>
    <property type="match status" value="1"/>
</dbReference>
<accession>A0A383W0G1</accession>
<evidence type="ECO:0000259" key="11">
    <source>
        <dbReference type="PROSITE" id="PS51975"/>
    </source>
</evidence>
<dbReference type="GO" id="GO:0043137">
    <property type="term" value="P:DNA replication, removal of RNA primer"/>
    <property type="evidence" value="ECO:0007669"/>
    <property type="project" value="TreeGrafter"/>
</dbReference>
<comment type="cofactor">
    <cofactor evidence="8">
        <name>Mn(2+)</name>
        <dbReference type="ChEBI" id="CHEBI:29035"/>
    </cofactor>
    <cofactor evidence="8">
        <name>Mg(2+)</name>
        <dbReference type="ChEBI" id="CHEBI:18420"/>
    </cofactor>
    <text evidence="8">Manganese or magnesium. Binds 1 divalent metal ion per monomer in the absence of substrate. May bind a second metal ion after substrate binding.</text>
</comment>
<dbReference type="FunFam" id="3.30.420.10:FF:000016">
    <property type="entry name" value="Ribonuclease"/>
    <property type="match status" value="1"/>
</dbReference>
<reference evidence="12 13" key="1">
    <citation type="submission" date="2016-10" db="EMBL/GenBank/DDBJ databases">
        <authorList>
            <person name="Cai Z."/>
        </authorList>
    </citation>
    <scope>NUCLEOTIDE SEQUENCE [LARGE SCALE GENOMIC DNA]</scope>
</reference>
<dbReference type="InterPro" id="IPR012337">
    <property type="entry name" value="RNaseH-like_sf"/>
</dbReference>
<dbReference type="FunFam" id="1.10.10.460:FF:000001">
    <property type="entry name" value="Ribonuclease"/>
    <property type="match status" value="1"/>
</dbReference>
<dbReference type="STRING" id="3088.A0A383W0G1"/>
<feature type="region of interest" description="Disordered" evidence="10">
    <location>
        <begin position="1"/>
        <end position="30"/>
    </location>
</feature>
<keyword evidence="6 8" id="KW-0255">Endonuclease</keyword>
<evidence type="ECO:0000313" key="12">
    <source>
        <dbReference type="EMBL" id="SZX70981.1"/>
    </source>
</evidence>
<evidence type="ECO:0000256" key="2">
    <source>
        <dbReference type="ARBA" id="ARBA00001946"/>
    </source>
</evidence>
<dbReference type="PANTHER" id="PTHR10954:SF7">
    <property type="entry name" value="RIBONUCLEASE H2 SUBUNIT A"/>
    <property type="match status" value="1"/>
</dbReference>
<dbReference type="InterPro" id="IPR001352">
    <property type="entry name" value="RNase_HII/HIII"/>
</dbReference>
<keyword evidence="13" id="KW-1185">Reference proteome</keyword>
<dbReference type="PANTHER" id="PTHR10954">
    <property type="entry name" value="RIBONUCLEASE H2 SUBUNIT A"/>
    <property type="match status" value="1"/>
</dbReference>
<dbReference type="InterPro" id="IPR004649">
    <property type="entry name" value="RNase_H2_suA"/>
</dbReference>
<dbReference type="GO" id="GO:0046872">
    <property type="term" value="F:metal ion binding"/>
    <property type="evidence" value="ECO:0007669"/>
    <property type="project" value="UniProtKB-KW"/>
</dbReference>
<keyword evidence="7 8" id="KW-0378">Hydrolase</keyword>
<dbReference type="EC" id="3.1.26.4" evidence="9"/>
<comment type="cofactor">
    <cofactor evidence="2">
        <name>Mg(2+)</name>
        <dbReference type="ChEBI" id="CHEBI:18420"/>
    </cofactor>
</comment>
<evidence type="ECO:0000256" key="5">
    <source>
        <dbReference type="ARBA" id="ARBA00022723"/>
    </source>
</evidence>
<evidence type="ECO:0000256" key="6">
    <source>
        <dbReference type="ARBA" id="ARBA00022759"/>
    </source>
</evidence>
<feature type="binding site" evidence="8">
    <location>
        <position position="161"/>
    </location>
    <ligand>
        <name>a divalent metal cation</name>
        <dbReference type="ChEBI" id="CHEBI:60240"/>
    </ligand>
</feature>
<sequence>MATATAGAAAADCPAEDVNQQQTGSSAASVVLPPTRNLAPTREWYSEPCMLGVDEAGRGPVLGAMVYACAVAPLSYKETLATQAYADSKTLSEAERSRLFKALAADPSCVYVADLLSAQFISGQMLGRARVSLNAVAEQSTMGLIQDVLDAGVQLKEVFIDTVGDPDRYRAKLERAFPGIAFTVCPKADALYPIVSAASIAAKVLRDTSLQVEQQQLPAKQAGSLGNGYPSDPVTQAWLAGHCDAVWGFPPLVRFSWETCSRILEERCVKVTWPADSSSAGGGGGGNAQQTLACFRQPTDNSGESSGMGRHPHFRLRRLQRVAAF</sequence>
<evidence type="ECO:0000256" key="4">
    <source>
        <dbReference type="ARBA" id="ARBA00022722"/>
    </source>
</evidence>
<evidence type="ECO:0000256" key="9">
    <source>
        <dbReference type="RuleBase" id="RU003515"/>
    </source>
</evidence>
<organism evidence="12 13">
    <name type="scientific">Tetradesmus obliquus</name>
    <name type="common">Green alga</name>
    <name type="synonym">Acutodesmus obliquus</name>
    <dbReference type="NCBI Taxonomy" id="3088"/>
    <lineage>
        <taxon>Eukaryota</taxon>
        <taxon>Viridiplantae</taxon>
        <taxon>Chlorophyta</taxon>
        <taxon>core chlorophytes</taxon>
        <taxon>Chlorophyceae</taxon>
        <taxon>CS clade</taxon>
        <taxon>Sphaeropleales</taxon>
        <taxon>Scenedesmaceae</taxon>
        <taxon>Tetradesmus</taxon>
    </lineage>
</organism>
<dbReference type="Gene3D" id="3.30.420.10">
    <property type="entry name" value="Ribonuclease H-like superfamily/Ribonuclease H"/>
    <property type="match status" value="1"/>
</dbReference>
<name>A0A383W0G1_TETOB</name>
<dbReference type="GO" id="GO:0004523">
    <property type="term" value="F:RNA-DNA hybrid ribonuclease activity"/>
    <property type="evidence" value="ECO:0007669"/>
    <property type="project" value="UniProtKB-UniRule"/>
</dbReference>